<evidence type="ECO:0000313" key="3">
    <source>
        <dbReference type="EMBL" id="QHT08226.1"/>
    </source>
</evidence>
<sequence length="251" mass="29113">MTTYIPFWSNDPTVLFNKKYILELFPKQGMTFDEKLNAITRLIILLCVLGFMITRSYRFLLNGTISLFIIYLMYKTQKQFIISELTKKTDNKNKEGFSNKTDLYNKDDTIDASLKIINPETLKSYLKSDFEEVNKNNPLGNVLLTEIMDKPKRKPAPPSFSTEVYEDISNNTKKMIQTLNPGIKNTNQQLFGDLGEKFEFDQSMWQYYSNPNTKIPNDQGAFADFLYGDMPSCRGGDDIACVKDNFRYNLY</sequence>
<feature type="domain" description="Minor capsid protein P9 transmembrane helices" evidence="2">
    <location>
        <begin position="7"/>
        <end position="75"/>
    </location>
</feature>
<organism evidence="3">
    <name type="scientific">viral metagenome</name>
    <dbReference type="NCBI Taxonomy" id="1070528"/>
    <lineage>
        <taxon>unclassified sequences</taxon>
        <taxon>metagenomes</taxon>
        <taxon>organismal metagenomes</taxon>
    </lineage>
</organism>
<dbReference type="Pfam" id="PF19066">
    <property type="entry name" value="P9_TM"/>
    <property type="match status" value="1"/>
</dbReference>
<evidence type="ECO:0000256" key="1">
    <source>
        <dbReference type="SAM" id="Phobius"/>
    </source>
</evidence>
<dbReference type="AlphaFoldDB" id="A0A6C0CTQ0"/>
<reference evidence="3" key="1">
    <citation type="journal article" date="2020" name="Nature">
        <title>Giant virus diversity and host interactions through global metagenomics.</title>
        <authorList>
            <person name="Schulz F."/>
            <person name="Roux S."/>
            <person name="Paez-Espino D."/>
            <person name="Jungbluth S."/>
            <person name="Walsh D.A."/>
            <person name="Denef V.J."/>
            <person name="McMahon K.D."/>
            <person name="Konstantinidis K.T."/>
            <person name="Eloe-Fadrosh E.A."/>
            <person name="Kyrpides N.C."/>
            <person name="Woyke T."/>
        </authorList>
    </citation>
    <scope>NUCLEOTIDE SEQUENCE</scope>
    <source>
        <strain evidence="3">GVMAG-M-3300022752-39</strain>
    </source>
</reference>
<keyword evidence="1" id="KW-0812">Transmembrane</keyword>
<evidence type="ECO:0000259" key="2">
    <source>
        <dbReference type="Pfam" id="PF19066"/>
    </source>
</evidence>
<proteinExistence type="predicted"/>
<keyword evidence="1" id="KW-0472">Membrane</keyword>
<accession>A0A6C0CTQ0</accession>
<name>A0A6C0CTQ0_9ZZZZ</name>
<protein>
    <recommendedName>
        <fullName evidence="2">Minor capsid protein P9 transmembrane helices domain-containing protein</fullName>
    </recommendedName>
</protein>
<feature type="transmembrane region" description="Helical" evidence="1">
    <location>
        <begin position="36"/>
        <end position="53"/>
    </location>
</feature>
<dbReference type="EMBL" id="MN739491">
    <property type="protein sequence ID" value="QHT08226.1"/>
    <property type="molecule type" value="Genomic_DNA"/>
</dbReference>
<dbReference type="InterPro" id="IPR043915">
    <property type="entry name" value="P9_TM"/>
</dbReference>
<keyword evidence="1" id="KW-1133">Transmembrane helix</keyword>